<evidence type="ECO:0000313" key="3">
    <source>
        <dbReference type="EMBL" id="SES93208.1"/>
    </source>
</evidence>
<dbReference type="EMBL" id="FNBJ01000012">
    <property type="protein sequence ID" value="SDF43182.1"/>
    <property type="molecule type" value="Genomic_DNA"/>
</dbReference>
<gene>
    <name evidence="2" type="ORF">SAMN04488598_11217</name>
    <name evidence="3" type="ORF">SAMN04515652_11217</name>
</gene>
<dbReference type="Pfam" id="PF01547">
    <property type="entry name" value="SBP_bac_1"/>
    <property type="match status" value="1"/>
</dbReference>
<keyword evidence="5" id="KW-1185">Reference proteome</keyword>
<sequence>MRKYLLLVLILSLLVSTNVMAAEMEIEYWTHTDANRTRIENRYIEEFEAMHPDVKIKRVVNEASKLGDIVLTAFSANNGPDIFNLPIEQEYSYMINGRVAPVDYEAIGIDGMADLKSKYAANTFDPVTMDGKIHGLPLELTNWSIYLNKEIFRDAGLDPEKDYPKTWEEMADVSEKLVIRDGDILVRRGFDFRYPYYLVSFLPMVEQLGGKLISEDGTDAIVNRDAWIEALTYMKEWGPYGRNLGNPTYTNARKTFNKNNNDIAMALSGFYQQGRIKSDNPEFYESGDWMVIPFPVFEDAVNDYGAAYYGHYMMVNSQIDSEKQKMAWKFIEYMLSHPEEYLLEVNIIQPRKDLVESEMFKELPYTDVFMSDLERSKPVFLHENGYQMERYIKSAVEEVMLTDITVEEALETLEERVEEVINEY</sequence>
<dbReference type="SUPFAM" id="SSF53850">
    <property type="entry name" value="Periplasmic binding protein-like II"/>
    <property type="match status" value="1"/>
</dbReference>
<reference evidence="4 5" key="1">
    <citation type="submission" date="2016-10" db="EMBL/GenBank/DDBJ databases">
        <authorList>
            <person name="Varghese N."/>
            <person name="Submissions S."/>
        </authorList>
    </citation>
    <scope>NUCLEOTIDE SEQUENCE [LARGE SCALE GENOMIC DNA]</scope>
    <source>
        <strain evidence="2 5">WG2</strain>
        <strain evidence="3 4">WG5</strain>
    </source>
</reference>
<keyword evidence="1" id="KW-0732">Signal</keyword>
<dbReference type="EMBL" id="FOHG01000012">
    <property type="protein sequence ID" value="SES93208.1"/>
    <property type="molecule type" value="Genomic_DNA"/>
</dbReference>
<protein>
    <submittedName>
        <fullName evidence="3">Carbohydrate ABC transporter substrate-binding protein, CUT1 family</fullName>
    </submittedName>
</protein>
<evidence type="ECO:0000256" key="1">
    <source>
        <dbReference type="SAM" id="SignalP"/>
    </source>
</evidence>
<accession>A0A1I0AFZ7</accession>
<dbReference type="PANTHER" id="PTHR43649">
    <property type="entry name" value="ARABINOSE-BINDING PROTEIN-RELATED"/>
    <property type="match status" value="1"/>
</dbReference>
<proteinExistence type="predicted"/>
<dbReference type="Gene3D" id="3.40.190.10">
    <property type="entry name" value="Periplasmic binding protein-like II"/>
    <property type="match status" value="1"/>
</dbReference>
<feature type="chain" id="PRO_5020905141" evidence="1">
    <location>
        <begin position="22"/>
        <end position="424"/>
    </location>
</feature>
<dbReference type="Proteomes" id="UP000198612">
    <property type="component" value="Unassembled WGS sequence"/>
</dbReference>
<name>A0A1I0AFZ7_9FIRM</name>
<organism evidence="3 4">
    <name type="scientific">Halanaerobium congolense</name>
    <dbReference type="NCBI Taxonomy" id="54121"/>
    <lineage>
        <taxon>Bacteria</taxon>
        <taxon>Bacillati</taxon>
        <taxon>Bacillota</taxon>
        <taxon>Clostridia</taxon>
        <taxon>Halanaerobiales</taxon>
        <taxon>Halanaerobiaceae</taxon>
        <taxon>Halanaerobium</taxon>
    </lineage>
</organism>
<dbReference type="AlphaFoldDB" id="A0A1I0AFZ7"/>
<dbReference type="PANTHER" id="PTHR43649:SF12">
    <property type="entry name" value="DIACETYLCHITOBIOSE BINDING PROTEIN DASA"/>
    <property type="match status" value="1"/>
</dbReference>
<dbReference type="InterPro" id="IPR050490">
    <property type="entry name" value="Bact_solute-bd_prot1"/>
</dbReference>
<dbReference type="Proteomes" id="UP000199519">
    <property type="component" value="Unassembled WGS sequence"/>
</dbReference>
<feature type="signal peptide" evidence="1">
    <location>
        <begin position="1"/>
        <end position="21"/>
    </location>
</feature>
<evidence type="ECO:0000313" key="4">
    <source>
        <dbReference type="Proteomes" id="UP000198612"/>
    </source>
</evidence>
<dbReference type="RefSeq" id="WP_089720003.1">
    <property type="nucleotide sequence ID" value="NZ_FNBJ01000012.1"/>
</dbReference>
<dbReference type="InterPro" id="IPR006059">
    <property type="entry name" value="SBP"/>
</dbReference>
<evidence type="ECO:0000313" key="2">
    <source>
        <dbReference type="EMBL" id="SDF43182.1"/>
    </source>
</evidence>
<evidence type="ECO:0000313" key="5">
    <source>
        <dbReference type="Proteomes" id="UP000199519"/>
    </source>
</evidence>